<protein>
    <recommendedName>
        <fullName evidence="3">RING-type domain-containing protein</fullName>
    </recommendedName>
</protein>
<dbReference type="Gene3D" id="3.30.40.10">
    <property type="entry name" value="Zinc/RING finger domain, C3HC4 (zinc finger)"/>
    <property type="match status" value="1"/>
</dbReference>
<keyword evidence="1" id="KW-0863">Zinc-finger</keyword>
<evidence type="ECO:0000256" key="2">
    <source>
        <dbReference type="SAM" id="MobiDB-lite"/>
    </source>
</evidence>
<proteinExistence type="predicted"/>
<evidence type="ECO:0000313" key="4">
    <source>
        <dbReference type="EMBL" id="KAF2133815.1"/>
    </source>
</evidence>
<dbReference type="Proteomes" id="UP000799771">
    <property type="component" value="Unassembled WGS sequence"/>
</dbReference>
<dbReference type="SUPFAM" id="SSF57850">
    <property type="entry name" value="RING/U-box"/>
    <property type="match status" value="1"/>
</dbReference>
<sequence>METPQPTPAANCHTFLASHISDIQPSPSNTHCSICKDPYMGADSPVQIQGTSGCTHIFGRYCLQESLKTSNKCPYCRAILFHIPSSNTAHEIATNRDRNVVARIRPTGTQDLYPESEWLVTLTQPSAGRGRTRRETSSVQEQSRGVQSEADGRVFERAEAQVHALCLGRRSGRRASFGKFWRDIWNF</sequence>
<feature type="compositionally biased region" description="Polar residues" evidence="2">
    <location>
        <begin position="137"/>
        <end position="146"/>
    </location>
</feature>
<dbReference type="RefSeq" id="XP_033528202.1">
    <property type="nucleotide sequence ID" value="XM_033666413.1"/>
</dbReference>
<dbReference type="AlphaFoldDB" id="A0A6A6AS49"/>
<organism evidence="4 5">
    <name type="scientific">Dothidotthia symphoricarpi CBS 119687</name>
    <dbReference type="NCBI Taxonomy" id="1392245"/>
    <lineage>
        <taxon>Eukaryota</taxon>
        <taxon>Fungi</taxon>
        <taxon>Dikarya</taxon>
        <taxon>Ascomycota</taxon>
        <taxon>Pezizomycotina</taxon>
        <taxon>Dothideomycetes</taxon>
        <taxon>Pleosporomycetidae</taxon>
        <taxon>Pleosporales</taxon>
        <taxon>Dothidotthiaceae</taxon>
        <taxon>Dothidotthia</taxon>
    </lineage>
</organism>
<gene>
    <name evidence="4" type="ORF">P153DRAFT_353057</name>
</gene>
<dbReference type="GeneID" id="54406845"/>
<name>A0A6A6AS49_9PLEO</name>
<feature type="region of interest" description="Disordered" evidence="2">
    <location>
        <begin position="125"/>
        <end position="152"/>
    </location>
</feature>
<accession>A0A6A6AS49</accession>
<feature type="domain" description="RING-type" evidence="3">
    <location>
        <begin position="32"/>
        <end position="77"/>
    </location>
</feature>
<dbReference type="InterPro" id="IPR001841">
    <property type="entry name" value="Znf_RING"/>
</dbReference>
<dbReference type="EMBL" id="ML977498">
    <property type="protein sequence ID" value="KAF2133815.1"/>
    <property type="molecule type" value="Genomic_DNA"/>
</dbReference>
<evidence type="ECO:0000313" key="5">
    <source>
        <dbReference type="Proteomes" id="UP000799771"/>
    </source>
</evidence>
<evidence type="ECO:0000259" key="3">
    <source>
        <dbReference type="PROSITE" id="PS50089"/>
    </source>
</evidence>
<keyword evidence="5" id="KW-1185">Reference proteome</keyword>
<keyword evidence="1" id="KW-0479">Metal-binding</keyword>
<dbReference type="OrthoDB" id="3801154at2759"/>
<dbReference type="PROSITE" id="PS50089">
    <property type="entry name" value="ZF_RING_2"/>
    <property type="match status" value="1"/>
</dbReference>
<dbReference type="Pfam" id="PF13639">
    <property type="entry name" value="zf-RING_2"/>
    <property type="match status" value="1"/>
</dbReference>
<dbReference type="GO" id="GO:0008270">
    <property type="term" value="F:zinc ion binding"/>
    <property type="evidence" value="ECO:0007669"/>
    <property type="project" value="UniProtKB-KW"/>
</dbReference>
<dbReference type="InterPro" id="IPR013083">
    <property type="entry name" value="Znf_RING/FYVE/PHD"/>
</dbReference>
<reference evidence="4" key="1">
    <citation type="journal article" date="2020" name="Stud. Mycol.">
        <title>101 Dothideomycetes genomes: a test case for predicting lifestyles and emergence of pathogens.</title>
        <authorList>
            <person name="Haridas S."/>
            <person name="Albert R."/>
            <person name="Binder M."/>
            <person name="Bloem J."/>
            <person name="Labutti K."/>
            <person name="Salamov A."/>
            <person name="Andreopoulos B."/>
            <person name="Baker S."/>
            <person name="Barry K."/>
            <person name="Bills G."/>
            <person name="Bluhm B."/>
            <person name="Cannon C."/>
            <person name="Castanera R."/>
            <person name="Culley D."/>
            <person name="Daum C."/>
            <person name="Ezra D."/>
            <person name="Gonzalez J."/>
            <person name="Henrissat B."/>
            <person name="Kuo A."/>
            <person name="Liang C."/>
            <person name="Lipzen A."/>
            <person name="Lutzoni F."/>
            <person name="Magnuson J."/>
            <person name="Mondo S."/>
            <person name="Nolan M."/>
            <person name="Ohm R."/>
            <person name="Pangilinan J."/>
            <person name="Park H.-J."/>
            <person name="Ramirez L."/>
            <person name="Alfaro M."/>
            <person name="Sun H."/>
            <person name="Tritt A."/>
            <person name="Yoshinaga Y."/>
            <person name="Zwiers L.-H."/>
            <person name="Turgeon B."/>
            <person name="Goodwin S."/>
            <person name="Spatafora J."/>
            <person name="Crous P."/>
            <person name="Grigoriev I."/>
        </authorList>
    </citation>
    <scope>NUCLEOTIDE SEQUENCE</scope>
    <source>
        <strain evidence="4">CBS 119687</strain>
    </source>
</reference>
<keyword evidence="1" id="KW-0862">Zinc</keyword>
<evidence type="ECO:0000256" key="1">
    <source>
        <dbReference type="PROSITE-ProRule" id="PRU00175"/>
    </source>
</evidence>